<evidence type="ECO:0000313" key="2">
    <source>
        <dbReference type="Proteomes" id="UP000632498"/>
    </source>
</evidence>
<dbReference type="InterPro" id="IPR029063">
    <property type="entry name" value="SAM-dependent_MTases_sf"/>
</dbReference>
<dbReference type="Proteomes" id="UP000632498">
    <property type="component" value="Unassembled WGS sequence"/>
</dbReference>
<name>A0A917BU08_9PROT</name>
<comment type="caution">
    <text evidence="1">The sequence shown here is derived from an EMBL/GenBank/DDBJ whole genome shotgun (WGS) entry which is preliminary data.</text>
</comment>
<dbReference type="Pfam" id="PF13489">
    <property type="entry name" value="Methyltransf_23"/>
    <property type="match status" value="1"/>
</dbReference>
<dbReference type="EMBL" id="BMHV01000006">
    <property type="protein sequence ID" value="GGF58806.1"/>
    <property type="molecule type" value="Genomic_DNA"/>
</dbReference>
<sequence length="234" mass="26416">MTDFDTTQHFDDQKAEAYDRVIRQVVPGYDVLHEMIKVLLKRYVLGTNSSLLSVGCGTGVELMTLGQEFPNWSITGVEPAQAMAAVAQANLEIQQLSDRCEIINGYVEDLNSEVRFDAATLILVMHFVPDDGSKEALLRSIAARLNPGAPLILADLHAEVEGVRFKRFLDVWRDWQLHQGMPEHIVDRGFEHVVRDIQFIGEDRIMELLHAAGFKTVEPFYGAFLFGGWIAWKE</sequence>
<protein>
    <recommendedName>
        <fullName evidence="3">Methyltransferase domain-containing protein</fullName>
    </recommendedName>
</protein>
<evidence type="ECO:0000313" key="1">
    <source>
        <dbReference type="EMBL" id="GGF58806.1"/>
    </source>
</evidence>
<reference evidence="1" key="1">
    <citation type="journal article" date="2014" name="Int. J. Syst. Evol. Microbiol.">
        <title>Complete genome sequence of Corynebacterium casei LMG S-19264T (=DSM 44701T), isolated from a smear-ripened cheese.</title>
        <authorList>
            <consortium name="US DOE Joint Genome Institute (JGI-PGF)"/>
            <person name="Walter F."/>
            <person name="Albersmeier A."/>
            <person name="Kalinowski J."/>
            <person name="Ruckert C."/>
        </authorList>
    </citation>
    <scope>NUCLEOTIDE SEQUENCE</scope>
    <source>
        <strain evidence="1">CGMCC 1.15254</strain>
    </source>
</reference>
<organism evidence="1 2">
    <name type="scientific">Terasakiella brassicae</name>
    <dbReference type="NCBI Taxonomy" id="1634917"/>
    <lineage>
        <taxon>Bacteria</taxon>
        <taxon>Pseudomonadati</taxon>
        <taxon>Pseudomonadota</taxon>
        <taxon>Alphaproteobacteria</taxon>
        <taxon>Rhodospirillales</taxon>
        <taxon>Terasakiellaceae</taxon>
        <taxon>Terasakiella</taxon>
    </lineage>
</organism>
<evidence type="ECO:0008006" key="3">
    <source>
        <dbReference type="Google" id="ProtNLM"/>
    </source>
</evidence>
<dbReference type="PANTHER" id="PTHR43861">
    <property type="entry name" value="TRANS-ACONITATE 2-METHYLTRANSFERASE-RELATED"/>
    <property type="match status" value="1"/>
</dbReference>
<dbReference type="RefSeq" id="WP_188662470.1">
    <property type="nucleotide sequence ID" value="NZ_BMHV01000006.1"/>
</dbReference>
<dbReference type="AlphaFoldDB" id="A0A917BU08"/>
<proteinExistence type="predicted"/>
<dbReference type="CDD" id="cd02440">
    <property type="entry name" value="AdoMet_MTases"/>
    <property type="match status" value="1"/>
</dbReference>
<reference evidence="1" key="2">
    <citation type="submission" date="2020-09" db="EMBL/GenBank/DDBJ databases">
        <authorList>
            <person name="Sun Q."/>
            <person name="Zhou Y."/>
        </authorList>
    </citation>
    <scope>NUCLEOTIDE SEQUENCE</scope>
    <source>
        <strain evidence="1">CGMCC 1.15254</strain>
    </source>
</reference>
<keyword evidence="2" id="KW-1185">Reference proteome</keyword>
<dbReference type="SUPFAM" id="SSF53335">
    <property type="entry name" value="S-adenosyl-L-methionine-dependent methyltransferases"/>
    <property type="match status" value="1"/>
</dbReference>
<gene>
    <name evidence="1" type="ORF">GCM10011332_10480</name>
</gene>
<accession>A0A917BU08</accession>
<dbReference type="Gene3D" id="3.40.50.150">
    <property type="entry name" value="Vaccinia Virus protein VP39"/>
    <property type="match status" value="1"/>
</dbReference>